<evidence type="ECO:0000313" key="2">
    <source>
        <dbReference type="Proteomes" id="UP000827976"/>
    </source>
</evidence>
<sequence length="100" mass="11433">MAPVNFQQKYNQGKYQDDKPADDYCTYVTKMARMTSICDGPHFGNLSSVFKKQEEPNPEVDNQPIPRQATDQRKPRGLFGQPHHLETFKNSVMSANTNKV</sequence>
<dbReference type="Proteomes" id="UP000827976">
    <property type="component" value="Chromosome 14"/>
</dbReference>
<reference evidence="2" key="1">
    <citation type="journal article" date="2022" name="Nat. Commun.">
        <title>Chromosome evolution and the genetic basis of agronomically important traits in greater yam.</title>
        <authorList>
            <person name="Bredeson J.V."/>
            <person name="Lyons J.B."/>
            <person name="Oniyinde I.O."/>
            <person name="Okereke N.R."/>
            <person name="Kolade O."/>
            <person name="Nnabue I."/>
            <person name="Nwadili C.O."/>
            <person name="Hribova E."/>
            <person name="Parker M."/>
            <person name="Nwogha J."/>
            <person name="Shu S."/>
            <person name="Carlson J."/>
            <person name="Kariba R."/>
            <person name="Muthemba S."/>
            <person name="Knop K."/>
            <person name="Barton G.J."/>
            <person name="Sherwood A.V."/>
            <person name="Lopez-Montes A."/>
            <person name="Asiedu R."/>
            <person name="Jamnadass R."/>
            <person name="Muchugi A."/>
            <person name="Goodstein D."/>
            <person name="Egesi C.N."/>
            <person name="Featherston J."/>
            <person name="Asfaw A."/>
            <person name="Simpson G.G."/>
            <person name="Dolezel J."/>
            <person name="Hendre P.S."/>
            <person name="Van Deynze A."/>
            <person name="Kumar P.L."/>
            <person name="Obidiegwu J.E."/>
            <person name="Bhattacharjee R."/>
            <person name="Rokhsar D.S."/>
        </authorList>
    </citation>
    <scope>NUCLEOTIDE SEQUENCE [LARGE SCALE GENOMIC DNA]</scope>
    <source>
        <strain evidence="2">cv. TDa95/00328</strain>
    </source>
</reference>
<evidence type="ECO:0000313" key="1">
    <source>
        <dbReference type="EMBL" id="KAH7664243.1"/>
    </source>
</evidence>
<accession>A0ACB7UU31</accession>
<keyword evidence="2" id="KW-1185">Reference proteome</keyword>
<comment type="caution">
    <text evidence="1">The sequence shown here is derived from an EMBL/GenBank/DDBJ whole genome shotgun (WGS) entry which is preliminary data.</text>
</comment>
<protein>
    <submittedName>
        <fullName evidence="1">Uncharacterized protein</fullName>
    </submittedName>
</protein>
<name>A0ACB7UU31_DIOAL</name>
<gene>
    <name evidence="1" type="ORF">IHE45_14G108200</name>
</gene>
<proteinExistence type="predicted"/>
<organism evidence="1 2">
    <name type="scientific">Dioscorea alata</name>
    <name type="common">Purple yam</name>
    <dbReference type="NCBI Taxonomy" id="55571"/>
    <lineage>
        <taxon>Eukaryota</taxon>
        <taxon>Viridiplantae</taxon>
        <taxon>Streptophyta</taxon>
        <taxon>Embryophyta</taxon>
        <taxon>Tracheophyta</taxon>
        <taxon>Spermatophyta</taxon>
        <taxon>Magnoliopsida</taxon>
        <taxon>Liliopsida</taxon>
        <taxon>Dioscoreales</taxon>
        <taxon>Dioscoreaceae</taxon>
        <taxon>Dioscorea</taxon>
    </lineage>
</organism>
<dbReference type="EMBL" id="CM037024">
    <property type="protein sequence ID" value="KAH7664243.1"/>
    <property type="molecule type" value="Genomic_DNA"/>
</dbReference>